<dbReference type="OrthoDB" id="2084061at2"/>
<keyword evidence="1" id="KW-1133">Transmembrane helix</keyword>
<keyword evidence="1" id="KW-0812">Transmembrane</keyword>
<accession>A0A415E4R0</accession>
<dbReference type="EMBL" id="QRMS01000002">
    <property type="protein sequence ID" value="RHJ88633.1"/>
    <property type="molecule type" value="Genomic_DNA"/>
</dbReference>
<evidence type="ECO:0000313" key="2">
    <source>
        <dbReference type="EMBL" id="RHJ88633.1"/>
    </source>
</evidence>
<sequence>MSILHNNKGLSRLEFFCIVGICLIAVFAAYKGILYYHNSMARGNDSLKVNAAKSVATMNLSTAGCVINGCEGSFDKPCKHMDKDGYTTGYYDAVKRKIFADNLAGYNEYTEMKIGDEIYKGKKNTMVIKVQGKEDKIYLSWVPSKDQE</sequence>
<keyword evidence="3" id="KW-1185">Reference proteome</keyword>
<evidence type="ECO:0000313" key="3">
    <source>
        <dbReference type="Proteomes" id="UP000284841"/>
    </source>
</evidence>
<dbReference type="RefSeq" id="WP_118335333.1">
    <property type="nucleotide sequence ID" value="NZ_AP025567.1"/>
</dbReference>
<feature type="transmembrane region" description="Helical" evidence="1">
    <location>
        <begin position="12"/>
        <end position="30"/>
    </location>
</feature>
<name>A0A415E4R0_9FIRM</name>
<comment type="caution">
    <text evidence="2">The sequence shown here is derived from an EMBL/GenBank/DDBJ whole genome shotgun (WGS) entry which is preliminary data.</text>
</comment>
<dbReference type="AlphaFoldDB" id="A0A415E4R0"/>
<keyword evidence="1" id="KW-0472">Membrane</keyword>
<dbReference type="Proteomes" id="UP000284841">
    <property type="component" value="Unassembled WGS sequence"/>
</dbReference>
<gene>
    <name evidence="2" type="ORF">DW099_09660</name>
</gene>
<organism evidence="2 3">
    <name type="scientific">Emergencia timonensis</name>
    <dbReference type="NCBI Taxonomy" id="1776384"/>
    <lineage>
        <taxon>Bacteria</taxon>
        <taxon>Bacillati</taxon>
        <taxon>Bacillota</taxon>
        <taxon>Clostridia</taxon>
        <taxon>Peptostreptococcales</taxon>
        <taxon>Anaerovoracaceae</taxon>
        <taxon>Emergencia</taxon>
    </lineage>
</organism>
<dbReference type="STRING" id="1776384.GCA_900086585_04293"/>
<evidence type="ECO:0000256" key="1">
    <source>
        <dbReference type="SAM" id="Phobius"/>
    </source>
</evidence>
<reference evidence="2 3" key="1">
    <citation type="submission" date="2018-08" db="EMBL/GenBank/DDBJ databases">
        <title>A genome reference for cultivated species of the human gut microbiota.</title>
        <authorList>
            <person name="Zou Y."/>
            <person name="Xue W."/>
            <person name="Luo G."/>
        </authorList>
    </citation>
    <scope>NUCLEOTIDE SEQUENCE [LARGE SCALE GENOMIC DNA]</scope>
    <source>
        <strain evidence="2 3">AM07-24</strain>
    </source>
</reference>
<proteinExistence type="predicted"/>
<protein>
    <submittedName>
        <fullName evidence="2">Uncharacterized protein</fullName>
    </submittedName>
</protein>